<dbReference type="EMBL" id="CAJNOG010000386">
    <property type="protein sequence ID" value="CAF1213457.1"/>
    <property type="molecule type" value="Genomic_DNA"/>
</dbReference>
<reference evidence="1" key="1">
    <citation type="submission" date="2021-02" db="EMBL/GenBank/DDBJ databases">
        <authorList>
            <person name="Nowell W R."/>
        </authorList>
    </citation>
    <scope>NUCLEOTIDE SEQUENCE</scope>
</reference>
<comment type="caution">
    <text evidence="1">The sequence shown here is derived from an EMBL/GenBank/DDBJ whole genome shotgun (WGS) entry which is preliminary data.</text>
</comment>
<dbReference type="Proteomes" id="UP000663845">
    <property type="component" value="Unassembled WGS sequence"/>
</dbReference>
<name>A0A814XA64_9BILA</name>
<protein>
    <submittedName>
        <fullName evidence="1">Uncharacterized protein</fullName>
    </submittedName>
</protein>
<organism evidence="1 2">
    <name type="scientific">Adineta steineri</name>
    <dbReference type="NCBI Taxonomy" id="433720"/>
    <lineage>
        <taxon>Eukaryota</taxon>
        <taxon>Metazoa</taxon>
        <taxon>Spiralia</taxon>
        <taxon>Gnathifera</taxon>
        <taxon>Rotifera</taxon>
        <taxon>Eurotatoria</taxon>
        <taxon>Bdelloidea</taxon>
        <taxon>Adinetida</taxon>
        <taxon>Adinetidae</taxon>
        <taxon>Adineta</taxon>
    </lineage>
</organism>
<dbReference type="AlphaFoldDB" id="A0A814XA64"/>
<proteinExistence type="predicted"/>
<sequence length="80" mass="9059">MPLIYNINSNIFTKIFSKVPTAKIFNNRCYRAELTLIGATLYDAITPNNNIQAARYDNIQAACDDEFASYDDETYLGPNN</sequence>
<evidence type="ECO:0000313" key="2">
    <source>
        <dbReference type="Proteomes" id="UP000663845"/>
    </source>
</evidence>
<evidence type="ECO:0000313" key="1">
    <source>
        <dbReference type="EMBL" id="CAF1213457.1"/>
    </source>
</evidence>
<gene>
    <name evidence="1" type="ORF">JYZ213_LOCUS27590</name>
</gene>
<accession>A0A814XA64</accession>